<evidence type="ECO:0000313" key="4">
    <source>
        <dbReference type="Proteomes" id="UP000198504"/>
    </source>
</evidence>
<dbReference type="Gene3D" id="3.30.70.100">
    <property type="match status" value="1"/>
</dbReference>
<dbReference type="OrthoDB" id="196105at2"/>
<dbReference type="Pfam" id="PF04940">
    <property type="entry name" value="BLUF"/>
    <property type="match status" value="1"/>
</dbReference>
<dbReference type="GO" id="GO:0009882">
    <property type="term" value="F:blue light photoreceptor activity"/>
    <property type="evidence" value="ECO:0007669"/>
    <property type="project" value="InterPro"/>
</dbReference>
<organism evidence="3 4">
    <name type="scientific">Microlunatus flavus</name>
    <dbReference type="NCBI Taxonomy" id="1036181"/>
    <lineage>
        <taxon>Bacteria</taxon>
        <taxon>Bacillati</taxon>
        <taxon>Actinomycetota</taxon>
        <taxon>Actinomycetes</taxon>
        <taxon>Propionibacteriales</taxon>
        <taxon>Propionibacteriaceae</taxon>
        <taxon>Microlunatus</taxon>
    </lineage>
</organism>
<dbReference type="GO" id="GO:0071949">
    <property type="term" value="F:FAD binding"/>
    <property type="evidence" value="ECO:0007669"/>
    <property type="project" value="InterPro"/>
</dbReference>
<dbReference type="EMBL" id="FOFA01000002">
    <property type="protein sequence ID" value="SEQ08559.1"/>
    <property type="molecule type" value="Genomic_DNA"/>
</dbReference>
<proteinExistence type="predicted"/>
<feature type="region of interest" description="Disordered" evidence="1">
    <location>
        <begin position="96"/>
        <end position="119"/>
    </location>
</feature>
<reference evidence="4" key="1">
    <citation type="submission" date="2016-10" db="EMBL/GenBank/DDBJ databases">
        <authorList>
            <person name="Varghese N."/>
            <person name="Submissions S."/>
        </authorList>
    </citation>
    <scope>NUCLEOTIDE SEQUENCE [LARGE SCALE GENOMIC DNA]</scope>
    <source>
        <strain evidence="4">CGMCC 4.6856</strain>
    </source>
</reference>
<dbReference type="PROSITE" id="PS50925">
    <property type="entry name" value="BLUF"/>
    <property type="match status" value="1"/>
</dbReference>
<dbReference type="SUPFAM" id="SSF54975">
    <property type="entry name" value="Acylphosphatase/BLUF domain-like"/>
    <property type="match status" value="1"/>
</dbReference>
<name>A0A1H9D5A5_9ACTN</name>
<protein>
    <submittedName>
        <fullName evidence="3">Sensors of blue-light using FAD</fullName>
    </submittedName>
</protein>
<evidence type="ECO:0000256" key="1">
    <source>
        <dbReference type="SAM" id="MobiDB-lite"/>
    </source>
</evidence>
<dbReference type="InterPro" id="IPR036046">
    <property type="entry name" value="Acylphosphatase-like_dom_sf"/>
</dbReference>
<dbReference type="InterPro" id="IPR007024">
    <property type="entry name" value="BLUF_domain"/>
</dbReference>
<keyword evidence="4" id="KW-1185">Reference proteome</keyword>
<dbReference type="RefSeq" id="WP_091178304.1">
    <property type="nucleotide sequence ID" value="NZ_FOFA01000002.1"/>
</dbReference>
<evidence type="ECO:0000313" key="3">
    <source>
        <dbReference type="EMBL" id="SEQ08559.1"/>
    </source>
</evidence>
<sequence>MVHSLVYVSAASPTLTRAELRRLLDQSRSHNAAADITGLLLLRAGTFLQFIEGSREDVETLWGRIRVDERHQDVTLVRRRDQDERHFPTWSVAFGDVDPTSADPVEVEMPPPEGPKQQTDTEAAFILELLDVFDP</sequence>
<accession>A0A1H9D5A5</accession>
<dbReference type="STRING" id="1036181.SAMN05421756_102440"/>
<evidence type="ECO:0000259" key="2">
    <source>
        <dbReference type="PROSITE" id="PS50925"/>
    </source>
</evidence>
<gene>
    <name evidence="3" type="ORF">SAMN05421756_102440</name>
</gene>
<dbReference type="Proteomes" id="UP000198504">
    <property type="component" value="Unassembled WGS sequence"/>
</dbReference>
<dbReference type="AlphaFoldDB" id="A0A1H9D5A5"/>
<feature type="domain" description="BLUF" evidence="2">
    <location>
        <begin position="2"/>
        <end position="93"/>
    </location>
</feature>
<dbReference type="SMART" id="SM01034">
    <property type="entry name" value="BLUF"/>
    <property type="match status" value="1"/>
</dbReference>